<feature type="signal peptide" evidence="1">
    <location>
        <begin position="1"/>
        <end position="16"/>
    </location>
</feature>
<dbReference type="AlphaFoldDB" id="A0A154P9A8"/>
<evidence type="ECO:0000313" key="3">
    <source>
        <dbReference type="Proteomes" id="UP000076502"/>
    </source>
</evidence>
<evidence type="ECO:0008006" key="4">
    <source>
        <dbReference type="Google" id="ProtNLM"/>
    </source>
</evidence>
<name>A0A154P9A8_DUFNO</name>
<keyword evidence="3" id="KW-1185">Reference proteome</keyword>
<organism evidence="2 3">
    <name type="scientific">Dufourea novaeangliae</name>
    <name type="common">Sweat bee</name>
    <dbReference type="NCBI Taxonomy" id="178035"/>
    <lineage>
        <taxon>Eukaryota</taxon>
        <taxon>Metazoa</taxon>
        <taxon>Ecdysozoa</taxon>
        <taxon>Arthropoda</taxon>
        <taxon>Hexapoda</taxon>
        <taxon>Insecta</taxon>
        <taxon>Pterygota</taxon>
        <taxon>Neoptera</taxon>
        <taxon>Endopterygota</taxon>
        <taxon>Hymenoptera</taxon>
        <taxon>Apocrita</taxon>
        <taxon>Aculeata</taxon>
        <taxon>Apoidea</taxon>
        <taxon>Anthophila</taxon>
        <taxon>Halictidae</taxon>
        <taxon>Rophitinae</taxon>
        <taxon>Dufourea</taxon>
    </lineage>
</organism>
<accession>A0A154P9A8</accession>
<evidence type="ECO:0000313" key="2">
    <source>
        <dbReference type="EMBL" id="KZC08421.1"/>
    </source>
</evidence>
<dbReference type="Proteomes" id="UP000076502">
    <property type="component" value="Unassembled WGS sequence"/>
</dbReference>
<sequence length="74" mass="8371">MFRCFILLDTILLGQDSPDKSCQKFVGGEIRHILLLKHCSINGPLKTVIKCNKNSESGENDNYTQYNAYSETLC</sequence>
<dbReference type="EMBL" id="KQ434846">
    <property type="protein sequence ID" value="KZC08421.1"/>
    <property type="molecule type" value="Genomic_DNA"/>
</dbReference>
<feature type="chain" id="PRO_5007599364" description="Secreted protein" evidence="1">
    <location>
        <begin position="17"/>
        <end position="74"/>
    </location>
</feature>
<reference evidence="2 3" key="1">
    <citation type="submission" date="2015-07" db="EMBL/GenBank/DDBJ databases">
        <title>The genome of Dufourea novaeangliae.</title>
        <authorList>
            <person name="Pan H."/>
            <person name="Kapheim K."/>
        </authorList>
    </citation>
    <scope>NUCLEOTIDE SEQUENCE [LARGE SCALE GENOMIC DNA]</scope>
    <source>
        <strain evidence="2">0120121106</strain>
        <tissue evidence="2">Whole body</tissue>
    </source>
</reference>
<keyword evidence="1" id="KW-0732">Signal</keyword>
<protein>
    <recommendedName>
        <fullName evidence="4">Secreted protein</fullName>
    </recommendedName>
</protein>
<proteinExistence type="predicted"/>
<evidence type="ECO:0000256" key="1">
    <source>
        <dbReference type="SAM" id="SignalP"/>
    </source>
</evidence>
<gene>
    <name evidence="2" type="ORF">WN55_09325</name>
</gene>